<dbReference type="GO" id="GO:0005634">
    <property type="term" value="C:nucleus"/>
    <property type="evidence" value="ECO:0007669"/>
    <property type="project" value="TreeGrafter"/>
</dbReference>
<evidence type="ECO:0000313" key="5">
    <source>
        <dbReference type="Proteomes" id="UP000230233"/>
    </source>
</evidence>
<dbReference type="EMBL" id="PDUG01000006">
    <property type="protein sequence ID" value="PIC18136.1"/>
    <property type="molecule type" value="Genomic_DNA"/>
</dbReference>
<dbReference type="Proteomes" id="UP000230233">
    <property type="component" value="Chromosome X"/>
</dbReference>
<dbReference type="SMART" id="SM00317">
    <property type="entry name" value="SET"/>
    <property type="match status" value="1"/>
</dbReference>
<dbReference type="GO" id="GO:0042799">
    <property type="term" value="F:histone H4K20 methyltransferase activity"/>
    <property type="evidence" value="ECO:0007669"/>
    <property type="project" value="TreeGrafter"/>
</dbReference>
<dbReference type="AlphaFoldDB" id="A0A2G5STJ0"/>
<reference evidence="5" key="1">
    <citation type="submission" date="2017-10" db="EMBL/GenBank/DDBJ databases">
        <title>Rapid genome shrinkage in a self-fertile nematode reveals novel sperm competition proteins.</title>
        <authorList>
            <person name="Yin D."/>
            <person name="Schwarz E.M."/>
            <person name="Thomas C.G."/>
            <person name="Felde R.L."/>
            <person name="Korf I.F."/>
            <person name="Cutter A.D."/>
            <person name="Schartner C.M."/>
            <person name="Ralston E.J."/>
            <person name="Meyer B.J."/>
            <person name="Haag E.S."/>
        </authorList>
    </citation>
    <scope>NUCLEOTIDE SEQUENCE [LARGE SCALE GENOMIC DNA]</scope>
    <source>
        <strain evidence="5">JU1422</strain>
    </source>
</reference>
<evidence type="ECO:0000256" key="1">
    <source>
        <dbReference type="SAM" id="Coils"/>
    </source>
</evidence>
<dbReference type="Pfam" id="PF00856">
    <property type="entry name" value="SET"/>
    <property type="match status" value="1"/>
</dbReference>
<keyword evidence="1" id="KW-0175">Coiled coil</keyword>
<dbReference type="Gene3D" id="2.170.270.10">
    <property type="entry name" value="SET domain"/>
    <property type="match status" value="1"/>
</dbReference>
<dbReference type="InterPro" id="IPR046341">
    <property type="entry name" value="SET_dom_sf"/>
</dbReference>
<dbReference type="PANTHER" id="PTHR12977:SF4">
    <property type="entry name" value="HISTONE-LYSINE N-METHYLTRANSFERASE KMT5B"/>
    <property type="match status" value="1"/>
</dbReference>
<dbReference type="InterPro" id="IPR001214">
    <property type="entry name" value="SET_dom"/>
</dbReference>
<evidence type="ECO:0000313" key="4">
    <source>
        <dbReference type="EMBL" id="PIC18136.1"/>
    </source>
</evidence>
<feature type="domain" description="SET" evidence="3">
    <location>
        <begin position="128"/>
        <end position="231"/>
    </location>
</feature>
<feature type="compositionally biased region" description="Basic residues" evidence="2">
    <location>
        <begin position="493"/>
        <end position="506"/>
    </location>
</feature>
<name>A0A2G5STJ0_9PELO</name>
<feature type="compositionally biased region" description="Polar residues" evidence="2">
    <location>
        <begin position="481"/>
        <end position="490"/>
    </location>
</feature>
<gene>
    <name evidence="4" type="primary">Cnig_chr_X.g24138</name>
    <name evidence="4" type="ORF">B9Z55_024138</name>
</gene>
<feature type="coiled-coil region" evidence="1">
    <location>
        <begin position="400"/>
        <end position="434"/>
    </location>
</feature>
<proteinExistence type="predicted"/>
<dbReference type="OrthoDB" id="6627536at2759"/>
<evidence type="ECO:0000256" key="2">
    <source>
        <dbReference type="SAM" id="MobiDB-lite"/>
    </source>
</evidence>
<dbReference type="PROSITE" id="PS50280">
    <property type="entry name" value="SET"/>
    <property type="match status" value="1"/>
</dbReference>
<dbReference type="SUPFAM" id="SSF82199">
    <property type="entry name" value="SET domain"/>
    <property type="match status" value="1"/>
</dbReference>
<evidence type="ECO:0000259" key="3">
    <source>
        <dbReference type="PROSITE" id="PS50280"/>
    </source>
</evidence>
<dbReference type="PANTHER" id="PTHR12977">
    <property type="entry name" value="SUPPRESSOR OF VARIEGATION 4-20-RELATED"/>
    <property type="match status" value="1"/>
</dbReference>
<organism evidence="4 5">
    <name type="scientific">Caenorhabditis nigoni</name>
    <dbReference type="NCBI Taxonomy" id="1611254"/>
    <lineage>
        <taxon>Eukaryota</taxon>
        <taxon>Metazoa</taxon>
        <taxon>Ecdysozoa</taxon>
        <taxon>Nematoda</taxon>
        <taxon>Chromadorea</taxon>
        <taxon>Rhabditida</taxon>
        <taxon>Rhabditina</taxon>
        <taxon>Rhabditomorpha</taxon>
        <taxon>Rhabditoidea</taxon>
        <taxon>Rhabditidae</taxon>
        <taxon>Peloderinae</taxon>
        <taxon>Caenorhabditis</taxon>
    </lineage>
</organism>
<dbReference type="STRING" id="1611254.A0A2G5STJ0"/>
<keyword evidence="5" id="KW-1185">Reference proteome</keyword>
<dbReference type="CDD" id="cd10524">
    <property type="entry name" value="SET_Suv4-20-like"/>
    <property type="match status" value="1"/>
</dbReference>
<accession>A0A2G5STJ0</accession>
<protein>
    <recommendedName>
        <fullName evidence="3">SET domain-containing protein</fullName>
    </recommendedName>
</protein>
<feature type="region of interest" description="Disordered" evidence="2">
    <location>
        <begin position="481"/>
        <end position="516"/>
    </location>
</feature>
<dbReference type="InterPro" id="IPR039977">
    <property type="entry name" value="Suv4-20/Set9"/>
</dbReference>
<sequence>MFNSRSLHSMNPNVRQVKETAKRQLHNVKIGINDLKILHLDDYIREALLDPIYGFSTSKWFLRKDSVPDNCKEEITKLVKAHIFEEDGSVIRKAICTILGLYEDDQRLSVLVENYMQLFDVKSGFTAAPCHQFSTEQHVGLKLIATKKWEKDEILNSHNFNVLFDTIPLHLNEYSVSKPSVGQKEHIWLGPSSIVNHSCEPNTVYEHYEKKTLLKVIKPIEIGEEITVNYSRKYFFKCECDTCKKGPEESTVKRKRGDSTISSKNLIMRKTRASNTRWSQEDSDKELAKTYALYQKMFDSVDYPPELKESAESAEHCFTQRFLMIETPQMDQHLRTFAKETKDMVHRVQVSRNLLSKDKLNENLTISCWKNAEKLIQIGTAFMSSPEKLEANDVDDLKSMAKFIEDLIKHQESLKEIRNRKLEEEELIRRKEEVREHFLGTEETQKNSPQDRVANLVMQRAISQLSPQLRPIITRIFDGPTQQTAVSNGETSRKRKSSNRRKRTAKREKSPTGTPEISDVFLRIHYTNRPIQTLHVKKIGDDGQQNGLNSQNQQKLEEVVNFFLMNPTVTQ</sequence>
<comment type="caution">
    <text evidence="4">The sequence shown here is derived from an EMBL/GenBank/DDBJ whole genome shotgun (WGS) entry which is preliminary data.</text>
</comment>